<evidence type="ECO:0000259" key="1">
    <source>
        <dbReference type="Pfam" id="PF13460"/>
    </source>
</evidence>
<dbReference type="Pfam" id="PF13460">
    <property type="entry name" value="NAD_binding_10"/>
    <property type="match status" value="1"/>
</dbReference>
<evidence type="ECO:0000313" key="3">
    <source>
        <dbReference type="Proteomes" id="UP000251002"/>
    </source>
</evidence>
<dbReference type="GO" id="GO:0016646">
    <property type="term" value="F:oxidoreductase activity, acting on the CH-NH group of donors, NAD or NADP as acceptor"/>
    <property type="evidence" value="ECO:0007669"/>
    <property type="project" value="TreeGrafter"/>
</dbReference>
<sequence>MKIGIIGATGKAGSLIMKEAKSRGHEVTAIVRDSQKLPEGEDAAVLEKDIFELDANDLKQFDAVVNAFGVPPEKAEQHVEAGRSLINALKEAQDTRLLVVGGAGSLFVDEAKTTRLNETPEFPEAFKAIALNQSQNLADLEQAEGIQWTFLSPAAFFDPEGKRTGKYQIGEDAFLVNRKGKSYISYKDYAIALVDEIENGWHINKRFTVVAESE</sequence>
<comment type="caution">
    <text evidence="2">The sequence shown here is derived from an EMBL/GenBank/DDBJ whole genome shotgun (WGS) entry which is preliminary data.</text>
</comment>
<protein>
    <submittedName>
        <fullName evidence="2">NAD(P)-dependent oxidoreductase</fullName>
    </submittedName>
</protein>
<evidence type="ECO:0000313" key="2">
    <source>
        <dbReference type="EMBL" id="RAZ75401.1"/>
    </source>
</evidence>
<dbReference type="PANTHER" id="PTHR43355">
    <property type="entry name" value="FLAVIN REDUCTASE (NADPH)"/>
    <property type="match status" value="1"/>
</dbReference>
<name>A0A365KQG8_9BACL</name>
<dbReference type="EMBL" id="QLZR01000006">
    <property type="protein sequence ID" value="RAZ75401.1"/>
    <property type="molecule type" value="Genomic_DNA"/>
</dbReference>
<dbReference type="SUPFAM" id="SSF51735">
    <property type="entry name" value="NAD(P)-binding Rossmann-fold domains"/>
    <property type="match status" value="1"/>
</dbReference>
<reference evidence="2 3" key="1">
    <citation type="submission" date="2018-06" db="EMBL/GenBank/DDBJ databases">
        <title>The draft genome sequences of strains SCU63 and S1.</title>
        <authorList>
            <person name="Gan L."/>
        </authorList>
    </citation>
    <scope>NUCLEOTIDE SEQUENCE [LARGE SCALE GENOMIC DNA]</scope>
    <source>
        <strain evidence="2 3">SCU63</strain>
    </source>
</reference>
<dbReference type="CDD" id="cd05244">
    <property type="entry name" value="BVR-B_like_SDR_a"/>
    <property type="match status" value="1"/>
</dbReference>
<proteinExistence type="predicted"/>
<dbReference type="Gene3D" id="3.40.50.720">
    <property type="entry name" value="NAD(P)-binding Rossmann-like Domain"/>
    <property type="match status" value="1"/>
</dbReference>
<organism evidence="2 3">
    <name type="scientific">Planococcus halotolerans</name>
    <dbReference type="NCBI Taxonomy" id="2233542"/>
    <lineage>
        <taxon>Bacteria</taxon>
        <taxon>Bacillati</taxon>
        <taxon>Bacillota</taxon>
        <taxon>Bacilli</taxon>
        <taxon>Bacillales</taxon>
        <taxon>Caryophanaceae</taxon>
        <taxon>Planococcus</taxon>
    </lineage>
</organism>
<dbReference type="PANTHER" id="PTHR43355:SF2">
    <property type="entry name" value="FLAVIN REDUCTASE (NADPH)"/>
    <property type="match status" value="1"/>
</dbReference>
<dbReference type="InterPro" id="IPR036291">
    <property type="entry name" value="NAD(P)-bd_dom_sf"/>
</dbReference>
<dbReference type="Proteomes" id="UP000251002">
    <property type="component" value="Unassembled WGS sequence"/>
</dbReference>
<accession>A0A365KQG8</accession>
<dbReference type="InterPro" id="IPR051606">
    <property type="entry name" value="Polyketide_Oxido-like"/>
</dbReference>
<gene>
    <name evidence="2" type="ORF">DP120_13560</name>
</gene>
<keyword evidence="3" id="KW-1185">Reference proteome</keyword>
<feature type="domain" description="NAD(P)-binding" evidence="1">
    <location>
        <begin position="7"/>
        <end position="198"/>
    </location>
</feature>
<dbReference type="InterPro" id="IPR016040">
    <property type="entry name" value="NAD(P)-bd_dom"/>
</dbReference>
<dbReference type="AlphaFoldDB" id="A0A365KQG8"/>
<dbReference type="RefSeq" id="WP_112224212.1">
    <property type="nucleotide sequence ID" value="NZ_CP047673.1"/>
</dbReference>